<dbReference type="HOGENOM" id="CLU_145690_0_0_1"/>
<dbReference type="EnsemblPlants" id="OGLUM01G06160.1">
    <property type="protein sequence ID" value="OGLUM01G06160.1"/>
    <property type="gene ID" value="OGLUM01G06160"/>
</dbReference>
<evidence type="ECO:0000256" key="1">
    <source>
        <dbReference type="SAM" id="MobiDB-lite"/>
    </source>
</evidence>
<reference evidence="2" key="3">
    <citation type="submission" date="2018-05" db="EMBL/GenBank/DDBJ databases">
        <title>OgluRS3 (Oryza glumaepatula Reference Sequence Version 3).</title>
        <authorList>
            <person name="Zhang J."/>
            <person name="Kudrna D."/>
            <person name="Lee S."/>
            <person name="Talag J."/>
            <person name="Welchert J."/>
            <person name="Wing R.A."/>
        </authorList>
    </citation>
    <scope>NUCLEOTIDE SEQUENCE [LARGE SCALE GENOMIC DNA]</scope>
</reference>
<protein>
    <submittedName>
        <fullName evidence="2">Uncharacterized protein</fullName>
    </submittedName>
</protein>
<organism evidence="2">
    <name type="scientific">Oryza glumipatula</name>
    <dbReference type="NCBI Taxonomy" id="40148"/>
    <lineage>
        <taxon>Eukaryota</taxon>
        <taxon>Viridiplantae</taxon>
        <taxon>Streptophyta</taxon>
        <taxon>Embryophyta</taxon>
        <taxon>Tracheophyta</taxon>
        <taxon>Spermatophyta</taxon>
        <taxon>Magnoliopsida</taxon>
        <taxon>Liliopsida</taxon>
        <taxon>Poales</taxon>
        <taxon>Poaceae</taxon>
        <taxon>BOP clade</taxon>
        <taxon>Oryzoideae</taxon>
        <taxon>Oryzeae</taxon>
        <taxon>Oryzinae</taxon>
        <taxon>Oryza</taxon>
    </lineage>
</organism>
<evidence type="ECO:0000313" key="2">
    <source>
        <dbReference type="EnsemblPlants" id="OGLUM01G06160.1"/>
    </source>
</evidence>
<dbReference type="Gramene" id="OGLUM01G06160.1">
    <property type="protein sequence ID" value="OGLUM01G06160.1"/>
    <property type="gene ID" value="OGLUM01G06160"/>
</dbReference>
<feature type="compositionally biased region" description="Polar residues" evidence="1">
    <location>
        <begin position="15"/>
        <end position="24"/>
    </location>
</feature>
<accession>A0A0D9Y4B8</accession>
<reference evidence="2" key="2">
    <citation type="submission" date="2015-04" db="UniProtKB">
        <authorList>
            <consortium name="EnsemblPlants"/>
        </authorList>
    </citation>
    <scope>IDENTIFICATION</scope>
</reference>
<dbReference type="AlphaFoldDB" id="A0A0D9Y4B8"/>
<feature type="region of interest" description="Disordered" evidence="1">
    <location>
        <begin position="1"/>
        <end position="69"/>
    </location>
</feature>
<evidence type="ECO:0000313" key="3">
    <source>
        <dbReference type="Proteomes" id="UP000026961"/>
    </source>
</evidence>
<reference evidence="2" key="1">
    <citation type="submission" date="2013-08" db="EMBL/GenBank/DDBJ databases">
        <title>Oryza genome evolution.</title>
        <authorList>
            <person name="Wing R.A."/>
            <person name="Panaud O."/>
            <person name="Oliveira A.C."/>
        </authorList>
    </citation>
    <scope>NUCLEOTIDE SEQUENCE</scope>
</reference>
<keyword evidence="3" id="KW-1185">Reference proteome</keyword>
<sequence length="152" mass="17327">MEDAADLSGVAQAKSVVSATQTKAESPPPPPQQRQQKPDVAAEMEEEYWERRRPMSPDPPELRDGLRRLRETERAMGIDERAAAAVFARPGQKRAVSEIPEGWSAEWDDSLEMVKRYKCNYWENPNFADLLRDHGPLFARAAAAMNDMERWD</sequence>
<proteinExistence type="predicted"/>
<name>A0A0D9Y4B8_9ORYZ</name>
<dbReference type="Proteomes" id="UP000026961">
    <property type="component" value="Chromosome 1"/>
</dbReference>
<feature type="compositionally biased region" description="Basic and acidic residues" evidence="1">
    <location>
        <begin position="49"/>
        <end position="69"/>
    </location>
</feature>